<dbReference type="Gene3D" id="3.30.950.30">
    <property type="entry name" value="Schlafen, AAA domain"/>
    <property type="match status" value="1"/>
</dbReference>
<keyword evidence="3" id="KW-0547">Nucleotide-binding</keyword>
<dbReference type="Gene3D" id="3.30.565.60">
    <property type="match status" value="1"/>
</dbReference>
<keyword evidence="1" id="KW-0175">Coiled coil</keyword>
<sequence>MVRFEYNHDVENADYYETLQNLMDRWENEIVEFKEAKGQYSEEKIGQYFSAISNEANLAGKQYGWFVLGVSENNDKHPVGTAFKQGDASLLERVKYTISKDLTDNMTFLDTIELYPVYEGSSCRVLMFKIPAAVAGMPTEWKGRCYARNGESLTFLQQYKIDAIRNQERRDWSKLILPSATVNHLDKDAIVFARSKYKEKMNRPHIAEEVDAMSDEEFLTKLKLMRDGKVTNAAMVLLGNSDYDYLFGNAPLMMWRLYGAEGEMKDYSIFTIPFITVSDRVFAKIRNLTYRYMPNQQSLFPKETEQYDSWLLRELLNNCIAHSNYQLGGRIYVNECEDNIKFTNPGDFLPQTIEAVLKVTYNPPFYRNQLLADAMVKFHMIDTATSGIKKVFRIQKEKYFPLPDYDLTLPNQVSVTVYGKILNEQYTYILFNHPTLDLETVFLLDQVQKGNGKKLPKEAIAFLKKHKLVEGQANNLYLSAEVAKTIDAKAQYIKNKAFNDQYYRDLIVEYLKKYKKGRKQNFRELLLDKLPDVLDDKKKDRKISTLLTTLRQKGIITTDSPNQQISNWILVEKPNNSNKKQ</sequence>
<protein>
    <submittedName>
        <fullName evidence="3">ATP-dependent DNA helicase RecG</fullName>
    </submittedName>
</protein>
<gene>
    <name evidence="3" type="ORF">SAMN04487864_10777</name>
</gene>
<proteinExistence type="predicted"/>
<dbReference type="InterPro" id="IPR007421">
    <property type="entry name" value="Schlafen_AlbA_2_dom"/>
</dbReference>
<reference evidence="4" key="1">
    <citation type="submission" date="2016-10" db="EMBL/GenBank/DDBJ databases">
        <authorList>
            <person name="Varghese N."/>
            <person name="Submissions S."/>
        </authorList>
    </citation>
    <scope>NUCLEOTIDE SEQUENCE [LARGE SCALE GENOMIC DNA]</scope>
    <source>
        <strain evidence="4">DSM 11005</strain>
    </source>
</reference>
<name>A0A1G6LGY5_9FIRM</name>
<feature type="domain" description="Schlafen AlbA-2" evidence="2">
    <location>
        <begin position="27"/>
        <end position="152"/>
    </location>
</feature>
<dbReference type="EMBL" id="FMYW01000007">
    <property type="protein sequence ID" value="SDC42692.1"/>
    <property type="molecule type" value="Genomic_DNA"/>
</dbReference>
<dbReference type="RefSeq" id="WP_093730268.1">
    <property type="nucleotide sequence ID" value="NZ_FMYW01000007.1"/>
</dbReference>
<accession>A0A1G6LGY5</accession>
<evidence type="ECO:0000259" key="2">
    <source>
        <dbReference type="Pfam" id="PF04326"/>
    </source>
</evidence>
<dbReference type="PANTHER" id="PTHR30595:SF6">
    <property type="entry name" value="SCHLAFEN ALBA-2 DOMAIN-CONTAINING PROTEIN"/>
    <property type="match status" value="1"/>
</dbReference>
<dbReference type="Pfam" id="PF13749">
    <property type="entry name" value="HATPase_c_4"/>
    <property type="match status" value="1"/>
</dbReference>
<feature type="coiled-coil region" evidence="1">
    <location>
        <begin position="16"/>
        <end position="43"/>
    </location>
</feature>
<dbReference type="Proteomes" id="UP000198943">
    <property type="component" value="Unassembled WGS sequence"/>
</dbReference>
<dbReference type="PANTHER" id="PTHR30595">
    <property type="entry name" value="GLPR-RELATED TRANSCRIPTIONAL REPRESSOR"/>
    <property type="match status" value="1"/>
</dbReference>
<dbReference type="AlphaFoldDB" id="A0A1G6LGY5"/>
<dbReference type="InterPro" id="IPR038475">
    <property type="entry name" value="RecG_C_sf"/>
</dbReference>
<organism evidence="3 4">
    <name type="scientific">Succiniclasticum ruminis</name>
    <dbReference type="NCBI Taxonomy" id="40841"/>
    <lineage>
        <taxon>Bacteria</taxon>
        <taxon>Bacillati</taxon>
        <taxon>Bacillota</taxon>
        <taxon>Negativicutes</taxon>
        <taxon>Acidaminococcales</taxon>
        <taxon>Acidaminococcaceae</taxon>
        <taxon>Succiniclasticum</taxon>
    </lineage>
</organism>
<keyword evidence="3" id="KW-0067">ATP-binding</keyword>
<evidence type="ECO:0000256" key="1">
    <source>
        <dbReference type="SAM" id="Coils"/>
    </source>
</evidence>
<dbReference type="InterPro" id="IPR038461">
    <property type="entry name" value="Schlafen_AlbA_2_dom_sf"/>
</dbReference>
<evidence type="ECO:0000313" key="3">
    <source>
        <dbReference type="EMBL" id="SDC42692.1"/>
    </source>
</evidence>
<keyword evidence="3" id="KW-0347">Helicase</keyword>
<keyword evidence="4" id="KW-1185">Reference proteome</keyword>
<dbReference type="Pfam" id="PF04326">
    <property type="entry name" value="SLFN_AlbA_2"/>
    <property type="match status" value="1"/>
</dbReference>
<dbReference type="GO" id="GO:0004386">
    <property type="term" value="F:helicase activity"/>
    <property type="evidence" value="ECO:0007669"/>
    <property type="project" value="UniProtKB-KW"/>
</dbReference>
<keyword evidence="3" id="KW-0378">Hydrolase</keyword>
<dbReference type="OrthoDB" id="9813719at2"/>
<evidence type="ECO:0000313" key="4">
    <source>
        <dbReference type="Proteomes" id="UP000198943"/>
    </source>
</evidence>